<accession>A0A7S0V5G6</accession>
<dbReference type="GO" id="GO:0003690">
    <property type="term" value="F:double-stranded DNA binding"/>
    <property type="evidence" value="ECO:0007669"/>
    <property type="project" value="TreeGrafter"/>
</dbReference>
<dbReference type="GO" id="GO:0000724">
    <property type="term" value="P:double-strand break repair via homologous recombination"/>
    <property type="evidence" value="ECO:0007669"/>
    <property type="project" value="InterPro"/>
</dbReference>
<dbReference type="AlphaFoldDB" id="A0A7S0V5G6"/>
<dbReference type="PANTHER" id="PTHR46456:SF1">
    <property type="entry name" value="DNA REPAIR PROTEIN RAD51 HOMOLOG 2"/>
    <property type="match status" value="1"/>
</dbReference>
<name>A0A7S0V5G6_9CHLO</name>
<sequence length="112" mass="12482">MSYGTPMTAALGAKWAHGVNVRLVLQRRGDTRWACIAKSPYCPTAAVPYRIGKAGIEPDEDEAGEARIEFKDGKKDGERSMGDAESKKRRWDVAQDVLAMEIFNEIEYGIDF</sequence>
<gene>
    <name evidence="1" type="ORF">PPAR00522_LOCUS14655</name>
</gene>
<organism evidence="1">
    <name type="scientific">Polytomella parva</name>
    <dbReference type="NCBI Taxonomy" id="51329"/>
    <lineage>
        <taxon>Eukaryota</taxon>
        <taxon>Viridiplantae</taxon>
        <taxon>Chlorophyta</taxon>
        <taxon>core chlorophytes</taxon>
        <taxon>Chlorophyceae</taxon>
        <taxon>CS clade</taxon>
        <taxon>Chlamydomonadales</taxon>
        <taxon>Chlamydomonadaceae</taxon>
        <taxon>Polytomella</taxon>
    </lineage>
</organism>
<protein>
    <submittedName>
        <fullName evidence="1">Uncharacterized protein</fullName>
    </submittedName>
</protein>
<dbReference type="GO" id="GO:0000400">
    <property type="term" value="F:four-way junction DNA binding"/>
    <property type="evidence" value="ECO:0007669"/>
    <property type="project" value="TreeGrafter"/>
</dbReference>
<dbReference type="GO" id="GO:0005657">
    <property type="term" value="C:replication fork"/>
    <property type="evidence" value="ECO:0007669"/>
    <property type="project" value="TreeGrafter"/>
</dbReference>
<dbReference type="GO" id="GO:0033063">
    <property type="term" value="C:Rad51B-Rad51C-Rad51D-XRCC2 complex"/>
    <property type="evidence" value="ECO:0007669"/>
    <property type="project" value="InterPro"/>
</dbReference>
<dbReference type="PANTHER" id="PTHR46456">
    <property type="entry name" value="DNA REPAIR PROTEIN RAD51 HOMOLOG 2"/>
    <property type="match status" value="1"/>
</dbReference>
<evidence type="ECO:0000313" key="1">
    <source>
        <dbReference type="EMBL" id="CAD8780058.1"/>
    </source>
</evidence>
<dbReference type="InterPro" id="IPR027417">
    <property type="entry name" value="P-loop_NTPase"/>
</dbReference>
<dbReference type="GO" id="GO:0003697">
    <property type="term" value="F:single-stranded DNA binding"/>
    <property type="evidence" value="ECO:0007669"/>
    <property type="project" value="TreeGrafter"/>
</dbReference>
<dbReference type="Gene3D" id="3.40.50.300">
    <property type="entry name" value="P-loop containing nucleotide triphosphate hydrolases"/>
    <property type="match status" value="1"/>
</dbReference>
<dbReference type="EMBL" id="HBFM01022544">
    <property type="protein sequence ID" value="CAD8780058.1"/>
    <property type="molecule type" value="Transcribed_RNA"/>
</dbReference>
<dbReference type="GO" id="GO:0008094">
    <property type="term" value="F:ATP-dependent activity, acting on DNA"/>
    <property type="evidence" value="ECO:0007669"/>
    <property type="project" value="TreeGrafter"/>
</dbReference>
<reference evidence="1" key="1">
    <citation type="submission" date="2021-01" db="EMBL/GenBank/DDBJ databases">
        <authorList>
            <person name="Corre E."/>
            <person name="Pelletier E."/>
            <person name="Niang G."/>
            <person name="Scheremetjew M."/>
            <person name="Finn R."/>
            <person name="Kale V."/>
            <person name="Holt S."/>
            <person name="Cochrane G."/>
            <person name="Meng A."/>
            <person name="Brown T."/>
            <person name="Cohen L."/>
        </authorList>
    </citation>
    <scope>NUCLEOTIDE SEQUENCE</scope>
    <source>
        <strain evidence="1">SAG 63-3</strain>
    </source>
</reference>
<dbReference type="InterPro" id="IPR030548">
    <property type="entry name" value="RAD51B"/>
</dbReference>
<proteinExistence type="predicted"/>